<evidence type="ECO:0000313" key="13">
    <source>
        <dbReference type="Proteomes" id="UP001596422"/>
    </source>
</evidence>
<dbReference type="SUPFAM" id="SSF47384">
    <property type="entry name" value="Homodimeric domain of signal transducing histidine kinase"/>
    <property type="match status" value="1"/>
</dbReference>
<dbReference type="InterPro" id="IPR003661">
    <property type="entry name" value="HisK_dim/P_dom"/>
</dbReference>
<evidence type="ECO:0000256" key="5">
    <source>
        <dbReference type="ARBA" id="ARBA00022692"/>
    </source>
</evidence>
<evidence type="ECO:0000256" key="6">
    <source>
        <dbReference type="ARBA" id="ARBA00022777"/>
    </source>
</evidence>
<evidence type="ECO:0000313" key="12">
    <source>
        <dbReference type="EMBL" id="MFC6674141.1"/>
    </source>
</evidence>
<dbReference type="PANTHER" id="PTHR43047:SF64">
    <property type="entry name" value="HISTIDINE KINASE CONTAINING CHEY-HOMOLOGOUS RECEIVER DOMAIN AND PAS DOMAIN-RELATED"/>
    <property type="match status" value="1"/>
</dbReference>
<evidence type="ECO:0000256" key="9">
    <source>
        <dbReference type="SAM" id="Coils"/>
    </source>
</evidence>
<evidence type="ECO:0000256" key="7">
    <source>
        <dbReference type="ARBA" id="ARBA00022989"/>
    </source>
</evidence>
<dbReference type="InterPro" id="IPR006189">
    <property type="entry name" value="CHASE_dom"/>
</dbReference>
<evidence type="ECO:0000256" key="4">
    <source>
        <dbReference type="ARBA" id="ARBA00022679"/>
    </source>
</evidence>
<feature type="transmembrane region" description="Helical" evidence="10">
    <location>
        <begin position="330"/>
        <end position="349"/>
    </location>
</feature>
<dbReference type="Pfam" id="PF03924">
    <property type="entry name" value="CHASE"/>
    <property type="match status" value="1"/>
</dbReference>
<dbReference type="RefSeq" id="WP_379913829.1">
    <property type="nucleotide sequence ID" value="NZ_JBHSWE010000002.1"/>
</dbReference>
<protein>
    <recommendedName>
        <fullName evidence="3">histidine kinase</fullName>
        <ecNumber evidence="3">2.7.13.3</ecNumber>
    </recommendedName>
</protein>
<evidence type="ECO:0000256" key="1">
    <source>
        <dbReference type="ARBA" id="ARBA00000085"/>
    </source>
</evidence>
<evidence type="ECO:0000256" key="10">
    <source>
        <dbReference type="SAM" id="Phobius"/>
    </source>
</evidence>
<dbReference type="Gene3D" id="1.10.287.130">
    <property type="match status" value="1"/>
</dbReference>
<keyword evidence="8 10" id="KW-0472">Membrane</keyword>
<feature type="domain" description="CHASE" evidence="11">
    <location>
        <begin position="91"/>
        <end position="312"/>
    </location>
</feature>
<evidence type="ECO:0000259" key="11">
    <source>
        <dbReference type="PROSITE" id="PS50839"/>
    </source>
</evidence>
<dbReference type="EC" id="2.7.13.3" evidence="3"/>
<evidence type="ECO:0000256" key="3">
    <source>
        <dbReference type="ARBA" id="ARBA00012438"/>
    </source>
</evidence>
<comment type="subcellular location">
    <subcellularLocation>
        <location evidence="2">Membrane</location>
    </subcellularLocation>
</comment>
<keyword evidence="13" id="KW-1185">Reference proteome</keyword>
<evidence type="ECO:0000256" key="2">
    <source>
        <dbReference type="ARBA" id="ARBA00004370"/>
    </source>
</evidence>
<comment type="caution">
    <text evidence="12">The sequence shown here is derived from an EMBL/GenBank/DDBJ whole genome shotgun (WGS) entry which is preliminary data.</text>
</comment>
<dbReference type="Proteomes" id="UP001596422">
    <property type="component" value="Unassembled WGS sequence"/>
</dbReference>
<dbReference type="EMBL" id="JBHSWE010000002">
    <property type="protein sequence ID" value="MFC6674141.1"/>
    <property type="molecule type" value="Genomic_DNA"/>
</dbReference>
<dbReference type="Gene3D" id="3.30.450.350">
    <property type="entry name" value="CHASE domain"/>
    <property type="match status" value="1"/>
</dbReference>
<dbReference type="SMART" id="SM01079">
    <property type="entry name" value="CHASE"/>
    <property type="match status" value="1"/>
</dbReference>
<keyword evidence="4" id="KW-0808">Transferase</keyword>
<comment type="catalytic activity">
    <reaction evidence="1">
        <text>ATP + protein L-histidine = ADP + protein N-phospho-L-histidine.</text>
        <dbReference type="EC" id="2.7.13.3"/>
    </reaction>
</comment>
<keyword evidence="9" id="KW-0175">Coiled coil</keyword>
<feature type="coiled-coil region" evidence="9">
    <location>
        <begin position="366"/>
        <end position="400"/>
    </location>
</feature>
<organism evidence="12 13">
    <name type="scientific">Marinobacterium aestuariivivens</name>
    <dbReference type="NCBI Taxonomy" id="1698799"/>
    <lineage>
        <taxon>Bacteria</taxon>
        <taxon>Pseudomonadati</taxon>
        <taxon>Pseudomonadota</taxon>
        <taxon>Gammaproteobacteria</taxon>
        <taxon>Oceanospirillales</taxon>
        <taxon>Oceanospirillaceae</taxon>
        <taxon>Marinobacterium</taxon>
    </lineage>
</organism>
<dbReference type="InterPro" id="IPR036097">
    <property type="entry name" value="HisK_dim/P_sf"/>
</dbReference>
<dbReference type="PROSITE" id="PS50839">
    <property type="entry name" value="CHASE"/>
    <property type="match status" value="1"/>
</dbReference>
<evidence type="ECO:0000256" key="8">
    <source>
        <dbReference type="ARBA" id="ARBA00023136"/>
    </source>
</evidence>
<name>A0ABW2A9E5_9GAMM</name>
<accession>A0ABW2A9E5</accession>
<keyword evidence="7 10" id="KW-1133">Transmembrane helix</keyword>
<keyword evidence="5 10" id="KW-0812">Transmembrane</keyword>
<keyword evidence="6" id="KW-0418">Kinase</keyword>
<dbReference type="CDD" id="cd00082">
    <property type="entry name" value="HisKA"/>
    <property type="match status" value="1"/>
</dbReference>
<feature type="transmembrane region" description="Helical" evidence="10">
    <location>
        <begin position="29"/>
        <end position="46"/>
    </location>
</feature>
<dbReference type="InterPro" id="IPR042240">
    <property type="entry name" value="CHASE_sf"/>
</dbReference>
<dbReference type="PANTHER" id="PTHR43047">
    <property type="entry name" value="TWO-COMPONENT HISTIDINE PROTEIN KINASE"/>
    <property type="match status" value="1"/>
</dbReference>
<sequence>MGVSQQFNFLTTFSPVLRNRSTLLRSGRGALLTFLPLLLLTVWLWWNALSDVTQSARERFEFRVSEAQFAIEQRLLAYEQVLRGGVGLFAASDQVTRDEWRTYVRNLDVDTNYPGIQGFGFSKRVLPSQREAHIQSVRADGFLDYTLWPGEERSEYTAIVYLEPFDWRNQRAFGYDMFSEPVRHEAMVRARDTALPAMSGRVTLVQETGQAVQHGFLMYLPVYPKGVVPETVEARRAALVGYVYSPFRMSDLMRGILGRNELPDIHLQVFDGAEMSPGNLMYDSLGEAGGHQNAAFSNSKQYEINGHSWTLQFSSLPAFDATIEQQRPRLLLISGLLVSVLFAAVVWALSLNRRHARDLVATNSGLQAEIAERKKLSMELERAKNDAEAANRAKSEFLANVSHELRTPLTLILAPLESLLASAMQQPHWQAPLERIQRNALLLLNRVSEILDFAKAESGKFELCEEWVDLGTWLAPLAEDAAVAAERKGAC</sequence>
<reference evidence="13" key="1">
    <citation type="journal article" date="2019" name="Int. J. Syst. Evol. Microbiol.">
        <title>The Global Catalogue of Microorganisms (GCM) 10K type strain sequencing project: providing services to taxonomists for standard genome sequencing and annotation.</title>
        <authorList>
            <consortium name="The Broad Institute Genomics Platform"/>
            <consortium name="The Broad Institute Genome Sequencing Center for Infectious Disease"/>
            <person name="Wu L."/>
            <person name="Ma J."/>
        </authorList>
    </citation>
    <scope>NUCLEOTIDE SEQUENCE [LARGE SCALE GENOMIC DNA]</scope>
    <source>
        <strain evidence="13">NBRC 111756</strain>
    </source>
</reference>
<proteinExistence type="predicted"/>
<gene>
    <name evidence="12" type="ORF">ACFQDL_31585</name>
</gene>
<dbReference type="SMART" id="SM00388">
    <property type="entry name" value="HisKA"/>
    <property type="match status" value="1"/>
</dbReference>
<dbReference type="Pfam" id="PF00512">
    <property type="entry name" value="HisKA"/>
    <property type="match status" value="1"/>
</dbReference>